<evidence type="ECO:0000313" key="5">
    <source>
        <dbReference type="Proteomes" id="UP000051491"/>
    </source>
</evidence>
<dbReference type="Proteomes" id="UP000051491">
    <property type="component" value="Unassembled WGS sequence"/>
</dbReference>
<dbReference type="EMBL" id="LT630287">
    <property type="protein sequence ID" value="SFV40376.1"/>
    <property type="molecule type" value="Genomic_DNA"/>
</dbReference>
<dbReference type="STRING" id="89059.LAC1533_0956"/>
<evidence type="ECO:0000313" key="6">
    <source>
        <dbReference type="Proteomes" id="UP000190935"/>
    </source>
</evidence>
<dbReference type="RefSeq" id="WP_010496406.1">
    <property type="nucleotide sequence ID" value="NZ_CP113926.1"/>
</dbReference>
<organism evidence="3 5">
    <name type="scientific">Ligilactobacillus acidipiscis</name>
    <dbReference type="NCBI Taxonomy" id="89059"/>
    <lineage>
        <taxon>Bacteria</taxon>
        <taxon>Bacillati</taxon>
        <taxon>Bacillota</taxon>
        <taxon>Bacilli</taxon>
        <taxon>Lactobacillales</taxon>
        <taxon>Lactobacillaceae</taxon>
        <taxon>Ligilactobacillus</taxon>
    </lineage>
</organism>
<evidence type="ECO:0000313" key="3">
    <source>
        <dbReference type="EMBL" id="KRN81737.1"/>
    </source>
</evidence>
<dbReference type="SUPFAM" id="SSF158622">
    <property type="entry name" value="YheA/YmcA-like"/>
    <property type="match status" value="1"/>
</dbReference>
<dbReference type="InterPro" id="IPR023378">
    <property type="entry name" value="YheA/YmcA-like_dom_sf"/>
</dbReference>
<dbReference type="Proteomes" id="UP000707535">
    <property type="component" value="Unassembled WGS sequence"/>
</dbReference>
<sequence length="112" mass="12856">MINIYDSANKLEQDLRQTQEYLDLTAAMAKLKAEPEAYDCFKRVQDAQKNLQAKQMQGDLSDEDVDKIKALAEEAQGYDSLSDLMQKEQALNAVFEEINKIIFKPVSELYNF</sequence>
<comment type="similarity">
    <text evidence="1">Belongs to the UPF0342 family.</text>
</comment>
<reference evidence="2" key="5">
    <citation type="submission" date="2021-09" db="EMBL/GenBank/DDBJ databases">
        <authorList>
            <person name="Gilroy R."/>
        </authorList>
    </citation>
    <scope>NUCLEOTIDE SEQUENCE</scope>
    <source>
        <strain evidence="2">CHK174-6876</strain>
    </source>
</reference>
<dbReference type="GeneID" id="95349059"/>
<dbReference type="AlphaFoldDB" id="A0A0R2JX41"/>
<name>A0A0R2JX41_9LACO</name>
<dbReference type="PATRIC" id="fig|89059.3.peg.1919"/>
<evidence type="ECO:0000256" key="1">
    <source>
        <dbReference type="HAMAP-Rule" id="MF_01526"/>
    </source>
</evidence>
<dbReference type="KEGG" id="laca:LAC1533_0956"/>
<dbReference type="EMBL" id="JQBK01000061">
    <property type="protein sequence ID" value="KRN81737.1"/>
    <property type="molecule type" value="Genomic_DNA"/>
</dbReference>
<protein>
    <recommendedName>
        <fullName evidence="1">UPF0342 protein IV43_GL001803</fullName>
    </recommendedName>
</protein>
<reference evidence="4" key="2">
    <citation type="submission" date="2016-11" db="EMBL/GenBank/DDBJ databases">
        <authorList>
            <person name="Jaros S."/>
            <person name="Januszkiewicz K."/>
            <person name="Wedrychowicz H."/>
        </authorList>
    </citation>
    <scope>NUCLEOTIDE SEQUENCE [LARGE SCALE GENOMIC DNA]</scope>
    <source>
        <strain evidence="4">ACA-DC 1533</strain>
    </source>
</reference>
<gene>
    <name evidence="3" type="ORF">IV43_GL001803</name>
    <name evidence="2" type="ORF">K8V00_11815</name>
    <name evidence="4" type="ORF">LAC1533_0956</name>
</gene>
<dbReference type="Pfam" id="PF06133">
    <property type="entry name" value="Com_YlbF"/>
    <property type="match status" value="1"/>
</dbReference>
<proteinExistence type="inferred from homology"/>
<reference evidence="6" key="3">
    <citation type="submission" date="2016-11" db="EMBL/GenBank/DDBJ databases">
        <authorList>
            <person name="Papadimitriou K."/>
        </authorList>
    </citation>
    <scope>NUCLEOTIDE SEQUENCE [LARGE SCALE GENOMIC DNA]</scope>
    <source>
        <strain evidence="6">ACA-DC 1533</strain>
    </source>
</reference>
<reference evidence="2" key="4">
    <citation type="journal article" date="2021" name="PeerJ">
        <title>Extensive microbial diversity within the chicken gut microbiome revealed by metagenomics and culture.</title>
        <authorList>
            <person name="Gilroy R."/>
            <person name="Ravi A."/>
            <person name="Getino M."/>
            <person name="Pursley I."/>
            <person name="Horton D.L."/>
            <person name="Alikhan N.F."/>
            <person name="Baker D."/>
            <person name="Gharbi K."/>
            <person name="Hall N."/>
            <person name="Watson M."/>
            <person name="Adriaenssens E.M."/>
            <person name="Foster-Nyarko E."/>
            <person name="Jarju S."/>
            <person name="Secka A."/>
            <person name="Antonio M."/>
            <person name="Oren A."/>
            <person name="Chaudhuri R.R."/>
            <person name="La Ragione R."/>
            <person name="Hildebrand F."/>
            <person name="Pallen M.J."/>
        </authorList>
    </citation>
    <scope>NUCLEOTIDE SEQUENCE</scope>
    <source>
        <strain evidence="2">CHK174-6876</strain>
    </source>
</reference>
<accession>A0A0R2JX41</accession>
<dbReference type="OrthoDB" id="9811402at2"/>
<dbReference type="Proteomes" id="UP000190935">
    <property type="component" value="Chromosome I"/>
</dbReference>
<dbReference type="HAMAP" id="MF_01526">
    <property type="entry name" value="UPF0342"/>
    <property type="match status" value="1"/>
</dbReference>
<dbReference type="Gene3D" id="1.20.1500.10">
    <property type="entry name" value="YheA/YmcA-like"/>
    <property type="match status" value="1"/>
</dbReference>
<reference evidence="3 5" key="1">
    <citation type="journal article" date="2015" name="Genome Announc.">
        <title>Expanding the biotechnology potential of lactobacilli through comparative genomics of 213 strains and associated genera.</title>
        <authorList>
            <person name="Sun Z."/>
            <person name="Harris H.M."/>
            <person name="McCann A."/>
            <person name="Guo C."/>
            <person name="Argimon S."/>
            <person name="Zhang W."/>
            <person name="Yang X."/>
            <person name="Jeffery I.B."/>
            <person name="Cooney J.C."/>
            <person name="Kagawa T.F."/>
            <person name="Liu W."/>
            <person name="Song Y."/>
            <person name="Salvetti E."/>
            <person name="Wrobel A."/>
            <person name="Rasinkangas P."/>
            <person name="Parkhill J."/>
            <person name="Rea M.C."/>
            <person name="O'Sullivan O."/>
            <person name="Ritari J."/>
            <person name="Douillard F.P."/>
            <person name="Paul Ross R."/>
            <person name="Yang R."/>
            <person name="Briner A.E."/>
            <person name="Felis G.E."/>
            <person name="de Vos W.M."/>
            <person name="Barrangou R."/>
            <person name="Klaenhammer T.R."/>
            <person name="Caufield P.W."/>
            <person name="Cui Y."/>
            <person name="Zhang H."/>
            <person name="O'Toole P.W."/>
        </authorList>
    </citation>
    <scope>NUCLEOTIDE SEQUENCE [LARGE SCALE GENOMIC DNA]</scope>
    <source>
        <strain evidence="3 5">DSM 15353</strain>
    </source>
</reference>
<dbReference type="EMBL" id="DYXG01000120">
    <property type="protein sequence ID" value="HJE98292.1"/>
    <property type="molecule type" value="Genomic_DNA"/>
</dbReference>
<evidence type="ECO:0000313" key="4">
    <source>
        <dbReference type="EMBL" id="SFV40376.1"/>
    </source>
</evidence>
<evidence type="ECO:0000313" key="2">
    <source>
        <dbReference type="EMBL" id="HJE98292.1"/>
    </source>
</evidence>
<dbReference type="InterPro" id="IPR010368">
    <property type="entry name" value="Com_YlbF"/>
</dbReference>